<dbReference type="EMBL" id="JACGCI010000016">
    <property type="protein sequence ID" value="KAF6759106.1"/>
    <property type="molecule type" value="Genomic_DNA"/>
</dbReference>
<protein>
    <submittedName>
        <fullName evidence="3">Uncharacterized protein</fullName>
    </submittedName>
</protein>
<feature type="transmembrane region" description="Helical" evidence="2">
    <location>
        <begin position="177"/>
        <end position="205"/>
    </location>
</feature>
<comment type="caution">
    <text evidence="3">The sequence shown here is derived from an EMBL/GenBank/DDBJ whole genome shotgun (WGS) entry which is preliminary data.</text>
</comment>
<feature type="region of interest" description="Disordered" evidence="1">
    <location>
        <begin position="57"/>
        <end position="77"/>
    </location>
</feature>
<keyword evidence="2" id="KW-0472">Membrane</keyword>
<dbReference type="Proteomes" id="UP000521943">
    <property type="component" value="Unassembled WGS sequence"/>
</dbReference>
<reference evidence="3 4" key="1">
    <citation type="submission" date="2020-07" db="EMBL/GenBank/DDBJ databases">
        <title>Comparative genomics of pyrophilous fungi reveals a link between fire events and developmental genes.</title>
        <authorList>
            <consortium name="DOE Joint Genome Institute"/>
            <person name="Steindorff A.S."/>
            <person name="Carver A."/>
            <person name="Calhoun S."/>
            <person name="Stillman K."/>
            <person name="Liu H."/>
            <person name="Lipzen A."/>
            <person name="Pangilinan J."/>
            <person name="Labutti K."/>
            <person name="Bruns T.D."/>
            <person name="Grigoriev I.V."/>
        </authorList>
    </citation>
    <scope>NUCLEOTIDE SEQUENCE [LARGE SCALE GENOMIC DNA]</scope>
    <source>
        <strain evidence="3 4">CBS 144469</strain>
    </source>
</reference>
<sequence>MTYSNLAIYDHTFLESLNAVFEPENIFQKRAIIVERRPKNWYFYEEEDIPVEIEEDYREEISSTPAPPPSPQATPHVALASPSDRVKLPAPMRNHVSPGLVPLSLKIADYAIGPVKTPEANALLHSLVTLWWRETLLFSLSRHLPFLAGLSITGISPEAVMSLMISVGGEVLVGRGIYTWIIMSYLLADIVTFAFFNSTVIFGAFKRDSESDASFERIVTIKK</sequence>
<dbReference type="AlphaFoldDB" id="A0A8H6I860"/>
<dbReference type="OrthoDB" id="10308681at2759"/>
<gene>
    <name evidence="3" type="ORF">DFP72DRAFT_1102291</name>
</gene>
<evidence type="ECO:0000256" key="1">
    <source>
        <dbReference type="SAM" id="MobiDB-lite"/>
    </source>
</evidence>
<proteinExistence type="predicted"/>
<feature type="transmembrane region" description="Helical" evidence="2">
    <location>
        <begin position="144"/>
        <end position="165"/>
    </location>
</feature>
<evidence type="ECO:0000313" key="3">
    <source>
        <dbReference type="EMBL" id="KAF6759106.1"/>
    </source>
</evidence>
<keyword evidence="2" id="KW-0812">Transmembrane</keyword>
<evidence type="ECO:0000256" key="2">
    <source>
        <dbReference type="SAM" id="Phobius"/>
    </source>
</evidence>
<name>A0A8H6I860_9AGAR</name>
<accession>A0A8H6I860</accession>
<keyword evidence="2" id="KW-1133">Transmembrane helix</keyword>
<evidence type="ECO:0000313" key="4">
    <source>
        <dbReference type="Proteomes" id="UP000521943"/>
    </source>
</evidence>
<keyword evidence="4" id="KW-1185">Reference proteome</keyword>
<organism evidence="3 4">
    <name type="scientific">Ephemerocybe angulata</name>
    <dbReference type="NCBI Taxonomy" id="980116"/>
    <lineage>
        <taxon>Eukaryota</taxon>
        <taxon>Fungi</taxon>
        <taxon>Dikarya</taxon>
        <taxon>Basidiomycota</taxon>
        <taxon>Agaricomycotina</taxon>
        <taxon>Agaricomycetes</taxon>
        <taxon>Agaricomycetidae</taxon>
        <taxon>Agaricales</taxon>
        <taxon>Agaricineae</taxon>
        <taxon>Psathyrellaceae</taxon>
        <taxon>Ephemerocybe</taxon>
    </lineage>
</organism>